<organism evidence="5 6">
    <name type="scientific">Candidatus Limivivens intestinipullorum</name>
    <dbReference type="NCBI Taxonomy" id="2840858"/>
    <lineage>
        <taxon>Bacteria</taxon>
        <taxon>Bacillati</taxon>
        <taxon>Bacillota</taxon>
        <taxon>Clostridia</taxon>
        <taxon>Lachnospirales</taxon>
        <taxon>Lachnospiraceae</taxon>
        <taxon>Lachnospiraceae incertae sedis</taxon>
        <taxon>Candidatus Limivivens</taxon>
    </lineage>
</organism>
<evidence type="ECO:0000256" key="1">
    <source>
        <dbReference type="ARBA" id="ARBA00022729"/>
    </source>
</evidence>
<dbReference type="InterPro" id="IPR011042">
    <property type="entry name" value="6-blade_b-propeller_TolB-like"/>
</dbReference>
<sequence>MERCQILLRGGSFSYELRLDWAKWPEKMGNRAVSGIALHPDGMLYVSTRSERYPICVFDKDGNCVRTFGAELDFSRTHGLTVDLDGNIWVCDDQNSVIYHLDKEGKLLGTMGEKGVFSDSGYDPTVRWPHDLYTNVRAAEPFNRPTRMLQAPWGDLYCTDGYGNTAVHRFTAEGKLLRTWGGPGREPGRFRLPHSIAADERGRLWICDRENFMVQIYDKEGNFVRRIERAGYPSDLWEFDHHMYLCNGDGAVDIYDLECQKTASVAFPECFDDIHSIGGDEEGNLYLGKINGENSLFQLKKV</sequence>
<protein>
    <submittedName>
        <fullName evidence="5">Uncharacterized protein</fullName>
    </submittedName>
</protein>
<evidence type="ECO:0000313" key="5">
    <source>
        <dbReference type="EMBL" id="HIS33188.1"/>
    </source>
</evidence>
<name>A0A9D1EWB8_9FIRM</name>
<dbReference type="Pfam" id="PF01436">
    <property type="entry name" value="NHL"/>
    <property type="match status" value="1"/>
</dbReference>
<accession>A0A9D1EWB8</accession>
<feature type="repeat" description="NHL" evidence="4">
    <location>
        <begin position="181"/>
        <end position="220"/>
    </location>
</feature>
<dbReference type="SUPFAM" id="SSF63829">
    <property type="entry name" value="Calcium-dependent phosphotriesterase"/>
    <property type="match status" value="1"/>
</dbReference>
<keyword evidence="2" id="KW-0677">Repeat</keyword>
<evidence type="ECO:0000313" key="6">
    <source>
        <dbReference type="Proteomes" id="UP000823935"/>
    </source>
</evidence>
<keyword evidence="3" id="KW-0325">Glycoprotein</keyword>
<evidence type="ECO:0000256" key="3">
    <source>
        <dbReference type="ARBA" id="ARBA00023180"/>
    </source>
</evidence>
<dbReference type="PANTHER" id="PTHR10680">
    <property type="entry name" value="PEPTIDYL-GLYCINE ALPHA-AMIDATING MONOOXYGENASE"/>
    <property type="match status" value="1"/>
</dbReference>
<comment type="caution">
    <text evidence="5">The sequence shown here is derived from an EMBL/GenBank/DDBJ whole genome shotgun (WGS) entry which is preliminary data.</text>
</comment>
<dbReference type="PANTHER" id="PTHR10680:SF38">
    <property type="entry name" value="BLL1368 PROTEIN"/>
    <property type="match status" value="1"/>
</dbReference>
<dbReference type="PROSITE" id="PS51125">
    <property type="entry name" value="NHL"/>
    <property type="match status" value="2"/>
</dbReference>
<dbReference type="InterPro" id="IPR001258">
    <property type="entry name" value="NHL_repeat"/>
</dbReference>
<dbReference type="Gene3D" id="2.120.10.30">
    <property type="entry name" value="TolB, C-terminal domain"/>
    <property type="match status" value="1"/>
</dbReference>
<evidence type="ECO:0000256" key="2">
    <source>
        <dbReference type="ARBA" id="ARBA00022737"/>
    </source>
</evidence>
<dbReference type="Proteomes" id="UP000823935">
    <property type="component" value="Unassembled WGS sequence"/>
</dbReference>
<feature type="repeat" description="NHL" evidence="4">
    <location>
        <begin position="62"/>
        <end position="104"/>
    </location>
</feature>
<gene>
    <name evidence="5" type="ORF">IAB44_16835</name>
</gene>
<keyword evidence="1" id="KW-0732">Signal</keyword>
<reference evidence="5" key="1">
    <citation type="submission" date="2020-10" db="EMBL/GenBank/DDBJ databases">
        <authorList>
            <person name="Gilroy R."/>
        </authorList>
    </citation>
    <scope>NUCLEOTIDE SEQUENCE</scope>
    <source>
        <strain evidence="5">CHK190-19873</strain>
    </source>
</reference>
<proteinExistence type="predicted"/>
<dbReference type="AlphaFoldDB" id="A0A9D1EWB8"/>
<reference evidence="5" key="2">
    <citation type="journal article" date="2021" name="PeerJ">
        <title>Extensive microbial diversity within the chicken gut microbiome revealed by metagenomics and culture.</title>
        <authorList>
            <person name="Gilroy R."/>
            <person name="Ravi A."/>
            <person name="Getino M."/>
            <person name="Pursley I."/>
            <person name="Horton D.L."/>
            <person name="Alikhan N.F."/>
            <person name="Baker D."/>
            <person name="Gharbi K."/>
            <person name="Hall N."/>
            <person name="Watson M."/>
            <person name="Adriaenssens E.M."/>
            <person name="Foster-Nyarko E."/>
            <person name="Jarju S."/>
            <person name="Secka A."/>
            <person name="Antonio M."/>
            <person name="Oren A."/>
            <person name="Chaudhuri R.R."/>
            <person name="La Ragione R."/>
            <person name="Hildebrand F."/>
            <person name="Pallen M.J."/>
        </authorList>
    </citation>
    <scope>NUCLEOTIDE SEQUENCE</scope>
    <source>
        <strain evidence="5">CHK190-19873</strain>
    </source>
</reference>
<dbReference type="EMBL" id="DVIQ01000114">
    <property type="protein sequence ID" value="HIS33188.1"/>
    <property type="molecule type" value="Genomic_DNA"/>
</dbReference>
<evidence type="ECO:0000256" key="4">
    <source>
        <dbReference type="PROSITE-ProRule" id="PRU00504"/>
    </source>
</evidence>